<feature type="compositionally biased region" description="Basic residues" evidence="2">
    <location>
        <begin position="700"/>
        <end position="718"/>
    </location>
</feature>
<evidence type="ECO:0000313" key="4">
    <source>
        <dbReference type="EMBL" id="CAD7281992.1"/>
    </source>
</evidence>
<feature type="compositionally biased region" description="Basic and acidic residues" evidence="2">
    <location>
        <begin position="816"/>
        <end position="826"/>
    </location>
</feature>
<dbReference type="PROSITE" id="PS50005">
    <property type="entry name" value="TPR"/>
    <property type="match status" value="1"/>
</dbReference>
<dbReference type="Proteomes" id="UP000678499">
    <property type="component" value="Unassembled WGS sequence"/>
</dbReference>
<dbReference type="AlphaFoldDB" id="A0A7R9GGW3"/>
<dbReference type="PANTHER" id="PTHR23184">
    <property type="entry name" value="TETRATRICOPEPTIDE REPEAT PROTEIN 14"/>
    <property type="match status" value="1"/>
</dbReference>
<feature type="compositionally biased region" description="Low complexity" evidence="2">
    <location>
        <begin position="675"/>
        <end position="693"/>
    </location>
</feature>
<dbReference type="PROSITE" id="PS50293">
    <property type="entry name" value="TPR_REGION"/>
    <property type="match status" value="1"/>
</dbReference>
<feature type="region of interest" description="Disordered" evidence="2">
    <location>
        <begin position="661"/>
        <end position="783"/>
    </location>
</feature>
<accession>A0A7R9GGW3</accession>
<reference evidence="4" key="1">
    <citation type="submission" date="2020-11" db="EMBL/GenBank/DDBJ databases">
        <authorList>
            <person name="Tran Van P."/>
        </authorList>
    </citation>
    <scope>NUCLEOTIDE SEQUENCE</scope>
</reference>
<keyword evidence="1" id="KW-0802">TPR repeat</keyword>
<dbReference type="SUPFAM" id="SSF48452">
    <property type="entry name" value="TPR-like"/>
    <property type="match status" value="1"/>
</dbReference>
<name>A0A7R9GGW3_9CRUS</name>
<feature type="compositionally biased region" description="Basic residues" evidence="2">
    <location>
        <begin position="665"/>
        <end position="674"/>
    </location>
</feature>
<dbReference type="InterPro" id="IPR039190">
    <property type="entry name" value="TTC14"/>
</dbReference>
<feature type="compositionally biased region" description="Polar residues" evidence="2">
    <location>
        <begin position="888"/>
        <end position="897"/>
    </location>
</feature>
<dbReference type="InterPro" id="IPR003029">
    <property type="entry name" value="S1_domain"/>
</dbReference>
<dbReference type="EMBL" id="OA885386">
    <property type="protein sequence ID" value="CAD7281992.1"/>
    <property type="molecule type" value="Genomic_DNA"/>
</dbReference>
<protein>
    <recommendedName>
        <fullName evidence="3">S1 motif domain-containing protein</fullName>
    </recommendedName>
</protein>
<gene>
    <name evidence="4" type="ORF">NMOB1V02_LOCUS9625</name>
</gene>
<feature type="compositionally biased region" description="Basic and acidic residues" evidence="2">
    <location>
        <begin position="736"/>
        <end position="771"/>
    </location>
</feature>
<dbReference type="InterPro" id="IPR008560">
    <property type="entry name" value="DUF842_euk"/>
</dbReference>
<dbReference type="PROSITE" id="PS50126">
    <property type="entry name" value="S1"/>
    <property type="match status" value="1"/>
</dbReference>
<dbReference type="Gene3D" id="1.25.40.10">
    <property type="entry name" value="Tetratricopeptide repeat domain"/>
    <property type="match status" value="1"/>
</dbReference>
<keyword evidence="5" id="KW-1185">Reference proteome</keyword>
<dbReference type="SUPFAM" id="SSF50249">
    <property type="entry name" value="Nucleic acid-binding proteins"/>
    <property type="match status" value="1"/>
</dbReference>
<sequence>MNYTGRGAVIRRFSAGIAAASVTLVKLGKSEPNASYESALELCRTFGVPTNLRPQQSSVMASNSMVDAAPVGFNESALAESLSFHGEQLLISFSETHPDWIRAIECWEGRFNDYKNPGLLYWNPRRKGLLFNFIKNNATWLFQKRDFVLNVNRDAFEARNESGYYAVLPPLERFLKIPESIRRKSVYDLIRAGDMVVGVVTSLLRNEIQVKILALEPPKSRQIHDLDIMGIMSLSEMPPDAGVFNVNTLLRCEVMGMNRANGHIFLGMQGKYAPPSLLHQVALGKIENDDLPESYRKNNEIGVPGKEASYEETLLKSQSFFNPRCVEFLASSFGIDLKSRSSFLTFHSPEISECSKPGNLRKRQKRLAARENVEYGVELIRQGKLDSCEGYFNNALTMDPENVDAYIYRGVMHANSGRYSPAFRDLQQALSMDPKNSTAINYLVSVERFRGEEFYKALDHSAAMKCFETVLFHDPHDEKAREFVEKIKAELVEKPLKLISLSPREFEIQGVDTFTDRQLFEAVDAYRDIAGHSRVSSSIFRLTFRRPVDHLEFVKDLSSSLKMEIVTEICQKTVFFSNGICSNTSVSAGTTSAVNTITETATVAYKRIDPVDFLLKAFPKKGNEKSQKVQRIEELKSKFQDLLDPNDPKADEKFGQFLKLMGEKGKKKSRKRRSSSSSSSSSSSVSSSSSSSSESEEERKKKKKKKKKKVKKGKKVKKTRDSSEERKRKKKKSKKKREEVVEKWVEKPTTKSEESVVKKEEFPDKETRKVETPLSPKKAESSIMDLIRKHEGIQPVKEKKELLKPTSADFEEWEESSPKENPEEFLPKLEKPDLSEPLTAAFAEASSPRPLVNPLEEAHQLLARVSELENRALSISSEIRGVREINGGSRTSDQPKTLSIEKNDMEEREEAPKFISKWKPVKNIVETLPQQKISINFLNSARPPPPPAGKPPDAHNSKALTGTAPRERSQLNPFTIHRDVQKAVTVPDPEAVPGNLDPGPATAVGVIVVDVDDVPGRDPEVPGLDLVREAAATAAIVVVLGVATGAGLRGARRVTRNTDGGDMVSREEEPGIAGGRFTIRIDIFEEDPTDGRKKFSRASETGVIVFEKCFFQDFQVMADAAQIRVQDAVTQMINDLDKLTLRRMQGDMHRCAARCCDDRESHLEAIHRCIENCAIPLNKAQTKVQGEMQQFQNRLQRCVLTCQDKVQDTLRPETTEVEV</sequence>
<dbReference type="InterPro" id="IPR019734">
    <property type="entry name" value="TPR_rpt"/>
</dbReference>
<dbReference type="OrthoDB" id="9975421at2759"/>
<dbReference type="InterPro" id="IPR011990">
    <property type="entry name" value="TPR-like_helical_dom_sf"/>
</dbReference>
<evidence type="ECO:0000256" key="1">
    <source>
        <dbReference type="PROSITE-ProRule" id="PRU00339"/>
    </source>
</evidence>
<feature type="repeat" description="TPR" evidence="1">
    <location>
        <begin position="403"/>
        <end position="436"/>
    </location>
</feature>
<feature type="region of interest" description="Disordered" evidence="2">
    <location>
        <begin position="797"/>
        <end position="826"/>
    </location>
</feature>
<evidence type="ECO:0000256" key="2">
    <source>
        <dbReference type="SAM" id="MobiDB-lite"/>
    </source>
</evidence>
<dbReference type="GO" id="GO:0003676">
    <property type="term" value="F:nucleic acid binding"/>
    <property type="evidence" value="ECO:0007669"/>
    <property type="project" value="InterPro"/>
</dbReference>
<dbReference type="InterPro" id="IPR012340">
    <property type="entry name" value="NA-bd_OB-fold"/>
</dbReference>
<feature type="domain" description="S1 motif" evidence="3">
    <location>
        <begin position="193"/>
        <end position="269"/>
    </location>
</feature>
<dbReference type="SMART" id="SM00028">
    <property type="entry name" value="TPR"/>
    <property type="match status" value="3"/>
</dbReference>
<dbReference type="PANTHER" id="PTHR23184:SF9">
    <property type="entry name" value="TETRATRICOPEPTIDE REPEAT PROTEIN 14"/>
    <property type="match status" value="1"/>
</dbReference>
<dbReference type="EMBL" id="CAJPEX010003349">
    <property type="protein sequence ID" value="CAG0922144.1"/>
    <property type="molecule type" value="Genomic_DNA"/>
</dbReference>
<evidence type="ECO:0000313" key="5">
    <source>
        <dbReference type="Proteomes" id="UP000678499"/>
    </source>
</evidence>
<evidence type="ECO:0000259" key="3">
    <source>
        <dbReference type="PROSITE" id="PS50126"/>
    </source>
</evidence>
<feature type="region of interest" description="Disordered" evidence="2">
    <location>
        <begin position="938"/>
        <end position="966"/>
    </location>
</feature>
<dbReference type="Pfam" id="PF05811">
    <property type="entry name" value="DUF842"/>
    <property type="match status" value="1"/>
</dbReference>
<proteinExistence type="predicted"/>
<feature type="region of interest" description="Disordered" evidence="2">
    <location>
        <begin position="886"/>
        <end position="905"/>
    </location>
</feature>
<organism evidence="4">
    <name type="scientific">Notodromas monacha</name>
    <dbReference type="NCBI Taxonomy" id="399045"/>
    <lineage>
        <taxon>Eukaryota</taxon>
        <taxon>Metazoa</taxon>
        <taxon>Ecdysozoa</taxon>
        <taxon>Arthropoda</taxon>
        <taxon>Crustacea</taxon>
        <taxon>Oligostraca</taxon>
        <taxon>Ostracoda</taxon>
        <taxon>Podocopa</taxon>
        <taxon>Podocopida</taxon>
        <taxon>Cypridocopina</taxon>
        <taxon>Cypridoidea</taxon>
        <taxon>Cyprididae</taxon>
        <taxon>Notodromas</taxon>
    </lineage>
</organism>